<evidence type="ECO:0000259" key="1">
    <source>
        <dbReference type="Pfam" id="PF12697"/>
    </source>
</evidence>
<accession>A0A6J7GKA3</accession>
<dbReference type="PANTHER" id="PTHR43798:SF5">
    <property type="entry name" value="MONOACYLGLYCEROL LIPASE ABHD6"/>
    <property type="match status" value="1"/>
</dbReference>
<dbReference type="InterPro" id="IPR000073">
    <property type="entry name" value="AB_hydrolase_1"/>
</dbReference>
<dbReference type="GO" id="GO:0046464">
    <property type="term" value="P:acylglycerol catabolic process"/>
    <property type="evidence" value="ECO:0007669"/>
    <property type="project" value="TreeGrafter"/>
</dbReference>
<protein>
    <submittedName>
        <fullName evidence="3">Unannotated protein</fullName>
    </submittedName>
</protein>
<dbReference type="InterPro" id="IPR050266">
    <property type="entry name" value="AB_hydrolase_sf"/>
</dbReference>
<dbReference type="EMBL" id="CAEZYU010000212">
    <property type="protein sequence ID" value="CAB4764738.1"/>
    <property type="molecule type" value="Genomic_DNA"/>
</dbReference>
<dbReference type="InterPro" id="IPR029058">
    <property type="entry name" value="AB_hydrolase_fold"/>
</dbReference>
<feature type="domain" description="AB hydrolase-1" evidence="1">
    <location>
        <begin position="42"/>
        <end position="293"/>
    </location>
</feature>
<sequence>MKASLDYQALPEQTPVPSSSGVVLAAYDLGQADGSLTSDRNLLFAHATGFCAGVWAPLTAHLGEYRKVSLDFRGHGLSSVAAHGMDWAGTAEDVLAVIDAFEIEKPFGIGHSMGGASLILAEQMRPGTFSGLWVYEPIIFPTGESSTVPEGLDIDDLSEKNPLVVSALRRRSRFASPGEAEKNFASKPPLSDLCATALHAYVEYGFEQLPDGSISLRCQPEVEADTYRMGARHDAFAHLGEVTCPVTVARGHSQFPGPADLAPLIAQALPSATLQEFPSLGHFGPLQDPSLIATAVKSAVAAVAAAT</sequence>
<organism evidence="3">
    <name type="scientific">freshwater metagenome</name>
    <dbReference type="NCBI Taxonomy" id="449393"/>
    <lineage>
        <taxon>unclassified sequences</taxon>
        <taxon>metagenomes</taxon>
        <taxon>ecological metagenomes</taxon>
    </lineage>
</organism>
<gene>
    <name evidence="2" type="ORF">UFOPK2766_02450</name>
    <name evidence="3" type="ORF">UFOPK3519_01175</name>
</gene>
<dbReference type="SUPFAM" id="SSF53474">
    <property type="entry name" value="alpha/beta-Hydrolases"/>
    <property type="match status" value="1"/>
</dbReference>
<evidence type="ECO:0000313" key="2">
    <source>
        <dbReference type="EMBL" id="CAB4764738.1"/>
    </source>
</evidence>
<dbReference type="AlphaFoldDB" id="A0A6J7GKA3"/>
<name>A0A6J7GKA3_9ZZZZ</name>
<dbReference type="GO" id="GO:0047372">
    <property type="term" value="F:monoacylglycerol lipase activity"/>
    <property type="evidence" value="ECO:0007669"/>
    <property type="project" value="TreeGrafter"/>
</dbReference>
<reference evidence="3" key="1">
    <citation type="submission" date="2020-05" db="EMBL/GenBank/DDBJ databases">
        <authorList>
            <person name="Chiriac C."/>
            <person name="Salcher M."/>
            <person name="Ghai R."/>
            <person name="Kavagutti S V."/>
        </authorList>
    </citation>
    <scope>NUCLEOTIDE SEQUENCE</scope>
</reference>
<evidence type="ECO:0000313" key="3">
    <source>
        <dbReference type="EMBL" id="CAB4907068.1"/>
    </source>
</evidence>
<dbReference type="Pfam" id="PF12697">
    <property type="entry name" value="Abhydrolase_6"/>
    <property type="match status" value="1"/>
</dbReference>
<dbReference type="Gene3D" id="3.40.50.1820">
    <property type="entry name" value="alpha/beta hydrolase"/>
    <property type="match status" value="1"/>
</dbReference>
<proteinExistence type="predicted"/>
<dbReference type="PANTHER" id="PTHR43798">
    <property type="entry name" value="MONOACYLGLYCEROL LIPASE"/>
    <property type="match status" value="1"/>
</dbReference>
<dbReference type="GO" id="GO:0016020">
    <property type="term" value="C:membrane"/>
    <property type="evidence" value="ECO:0007669"/>
    <property type="project" value="TreeGrafter"/>
</dbReference>
<dbReference type="EMBL" id="CAFBMG010000094">
    <property type="protein sequence ID" value="CAB4907068.1"/>
    <property type="molecule type" value="Genomic_DNA"/>
</dbReference>